<accession>A0A8S5UTP4</accession>
<dbReference type="EMBL" id="BK016136">
    <property type="protein sequence ID" value="DAF97742.1"/>
    <property type="molecule type" value="Genomic_DNA"/>
</dbReference>
<sequence>MSVFGNLLTPKEEINGDSLIVKKNGRVMREELSKLDWYNRQEIYTYVEMNLMDLLYNMSEDQDIYSEFSYRPELYVTIDTVLKQNGSIEIPKNHAIRLNNCMYAFLVYMPSRLPDHIYKIAEDAIVSISKVINKEVYRRLDFTDVINEDLLRELPICRFSSLYDHLNIMRVNFSIMNRMNPKTTDEEDLIDIYKELFFDIEDKLFLYSMEETFVLDGLDTDRRWMYDICTNTLLMILNEKPMSYIKSTLIKYSQNCLTKQLTLDKVRCSLLQLSADYDKIRYIAEELKEQGLYIL</sequence>
<protein>
    <submittedName>
        <fullName evidence="1">Uncharacterized protein</fullName>
    </submittedName>
</protein>
<reference evidence="1" key="1">
    <citation type="journal article" date="2021" name="Proc. Natl. Acad. Sci. U.S.A.">
        <title>A Catalog of Tens of Thousands of Viruses from Human Metagenomes Reveals Hidden Associations with Chronic Diseases.</title>
        <authorList>
            <person name="Tisza M.J."/>
            <person name="Buck C.B."/>
        </authorList>
    </citation>
    <scope>NUCLEOTIDE SEQUENCE</scope>
    <source>
        <strain evidence="1">CtYA416</strain>
    </source>
</reference>
<organism evidence="1">
    <name type="scientific">Myoviridae sp. ctYA416</name>
    <dbReference type="NCBI Taxonomy" id="2825125"/>
    <lineage>
        <taxon>Viruses</taxon>
        <taxon>Duplodnaviria</taxon>
        <taxon>Heunggongvirae</taxon>
        <taxon>Uroviricota</taxon>
        <taxon>Caudoviricetes</taxon>
    </lineage>
</organism>
<name>A0A8S5UTP4_9CAUD</name>
<evidence type="ECO:0000313" key="1">
    <source>
        <dbReference type="EMBL" id="DAF97742.1"/>
    </source>
</evidence>
<proteinExistence type="predicted"/>